<keyword evidence="5" id="KW-0547">Nucleotide-binding</keyword>
<evidence type="ECO:0000256" key="8">
    <source>
        <dbReference type="ARBA" id="ARBA00023080"/>
    </source>
</evidence>
<evidence type="ECO:0000256" key="10">
    <source>
        <dbReference type="ARBA" id="ARBA00052017"/>
    </source>
</evidence>
<dbReference type="GO" id="GO:0009117">
    <property type="term" value="P:nucleotide metabolic process"/>
    <property type="evidence" value="ECO:0007669"/>
    <property type="project" value="UniProtKB-KW"/>
</dbReference>
<dbReference type="InterPro" id="IPR029001">
    <property type="entry name" value="ITPase-like_fam"/>
</dbReference>
<dbReference type="InterPro" id="IPR020922">
    <property type="entry name" value="dITP/XTP_pyrophosphatase"/>
</dbReference>
<comment type="similarity">
    <text evidence="2">Belongs to the HAM1 NTPase family.</text>
</comment>
<dbReference type="GO" id="GO:0046872">
    <property type="term" value="F:metal ion binding"/>
    <property type="evidence" value="ECO:0007669"/>
    <property type="project" value="UniProtKB-KW"/>
</dbReference>
<dbReference type="PANTHER" id="PTHR11067">
    <property type="entry name" value="INOSINE TRIPHOSPHATE PYROPHOSPHATASE/HAM1 PROTEIN"/>
    <property type="match status" value="1"/>
</dbReference>
<keyword evidence="6" id="KW-0378">Hydrolase</keyword>
<evidence type="ECO:0000256" key="14">
    <source>
        <dbReference type="ARBA" id="ARBA00078805"/>
    </source>
</evidence>
<dbReference type="Pfam" id="PF01725">
    <property type="entry name" value="Ham1p_like"/>
    <property type="match status" value="1"/>
</dbReference>
<comment type="subunit">
    <text evidence="3">Homodimer.</text>
</comment>
<evidence type="ECO:0000256" key="4">
    <source>
        <dbReference type="ARBA" id="ARBA00022723"/>
    </source>
</evidence>
<evidence type="ECO:0000256" key="7">
    <source>
        <dbReference type="ARBA" id="ARBA00022842"/>
    </source>
</evidence>
<organism evidence="17">
    <name type="scientific">marine sediment metagenome</name>
    <dbReference type="NCBI Taxonomy" id="412755"/>
    <lineage>
        <taxon>unclassified sequences</taxon>
        <taxon>metagenomes</taxon>
        <taxon>ecological metagenomes</taxon>
    </lineage>
</organism>
<dbReference type="GO" id="GO:0009146">
    <property type="term" value="P:purine nucleoside triphosphate catabolic process"/>
    <property type="evidence" value="ECO:0007669"/>
    <property type="project" value="UniProtKB-ARBA"/>
</dbReference>
<reference evidence="17" key="1">
    <citation type="journal article" date="2014" name="Front. Microbiol.">
        <title>High frequency of phylogenetically diverse reductive dehalogenase-homologous genes in deep subseafloor sedimentary metagenomes.</title>
        <authorList>
            <person name="Kawai M."/>
            <person name="Futagami T."/>
            <person name="Toyoda A."/>
            <person name="Takaki Y."/>
            <person name="Nishi S."/>
            <person name="Hori S."/>
            <person name="Arai W."/>
            <person name="Tsubouchi T."/>
            <person name="Morono Y."/>
            <person name="Uchiyama I."/>
            <person name="Ito T."/>
            <person name="Fujiyama A."/>
            <person name="Inagaki F."/>
            <person name="Takami H."/>
        </authorList>
    </citation>
    <scope>NUCLEOTIDE SEQUENCE</scope>
    <source>
        <strain evidence="17">Expedition CK06-06</strain>
    </source>
</reference>
<dbReference type="FunFam" id="3.90.950.10:FF:000001">
    <property type="entry name" value="dITP/XTP pyrophosphatase"/>
    <property type="match status" value="1"/>
</dbReference>
<evidence type="ECO:0000256" key="13">
    <source>
        <dbReference type="ARBA" id="ARBA00075987"/>
    </source>
</evidence>
<gene>
    <name evidence="17" type="ORF">S06H3_13987</name>
</gene>
<keyword evidence="4" id="KW-0479">Metal-binding</keyword>
<evidence type="ECO:0000256" key="3">
    <source>
        <dbReference type="ARBA" id="ARBA00011738"/>
    </source>
</evidence>
<evidence type="ECO:0000256" key="11">
    <source>
        <dbReference type="ARBA" id="ARBA00066468"/>
    </source>
</evidence>
<evidence type="ECO:0000256" key="9">
    <source>
        <dbReference type="ARBA" id="ARBA00051875"/>
    </source>
</evidence>
<sequence length="209" mass="22588">MLDKRIYSIMKIVFASNNPGKVAEINQLLADTDITVSPQSDFNVSEAAETGTTFVENAIIKARHASAVTQLPAIADDSGIEIDALGGAPGVISARYGGEHGNDAKNIERVLTELGEAPIDERSARFRCVIVMMRDANDACPLICQGTWEGRILSARQGEKGFGYDPIFYVPEQHCSAAELAPKLKNQISHRGQAMRQLIAHLQAPTAVK</sequence>
<dbReference type="HAMAP" id="MF_01405">
    <property type="entry name" value="Non_canon_purine_NTPase"/>
    <property type="match status" value="1"/>
</dbReference>
<dbReference type="GO" id="GO:0036222">
    <property type="term" value="F:XTP diphosphatase activity"/>
    <property type="evidence" value="ECO:0007669"/>
    <property type="project" value="UniProtKB-ARBA"/>
</dbReference>
<evidence type="ECO:0000256" key="5">
    <source>
        <dbReference type="ARBA" id="ARBA00022741"/>
    </source>
</evidence>
<dbReference type="CDD" id="cd00515">
    <property type="entry name" value="HAM1"/>
    <property type="match status" value="1"/>
</dbReference>
<name>X1LDR5_9ZZZZ</name>
<evidence type="ECO:0000256" key="6">
    <source>
        <dbReference type="ARBA" id="ARBA00022801"/>
    </source>
</evidence>
<dbReference type="PANTHER" id="PTHR11067:SF9">
    <property type="entry name" value="INOSINE TRIPHOSPHATE PYROPHOSPHATASE"/>
    <property type="match status" value="1"/>
</dbReference>
<protein>
    <recommendedName>
        <fullName evidence="12">dITP/XTP pyrophosphatase</fullName>
        <ecNumber evidence="11">3.6.1.66</ecNumber>
    </recommendedName>
    <alternativeName>
        <fullName evidence="13">Non-canonical purine NTP pyrophosphatase</fullName>
    </alternativeName>
    <alternativeName>
        <fullName evidence="14">Non-standard purine NTP pyrophosphatase</fullName>
    </alternativeName>
    <alternativeName>
        <fullName evidence="16">Nucleoside-triphosphate diphosphatase</fullName>
    </alternativeName>
    <alternativeName>
        <fullName evidence="15">Nucleoside-triphosphate pyrophosphatase</fullName>
    </alternativeName>
</protein>
<comment type="catalytic activity">
    <reaction evidence="10">
        <text>XTP + H2O = XMP + diphosphate + H(+)</text>
        <dbReference type="Rhea" id="RHEA:28610"/>
        <dbReference type="ChEBI" id="CHEBI:15377"/>
        <dbReference type="ChEBI" id="CHEBI:15378"/>
        <dbReference type="ChEBI" id="CHEBI:33019"/>
        <dbReference type="ChEBI" id="CHEBI:57464"/>
        <dbReference type="ChEBI" id="CHEBI:61314"/>
        <dbReference type="EC" id="3.6.1.66"/>
    </reaction>
</comment>
<dbReference type="NCBIfam" id="TIGR00042">
    <property type="entry name" value="RdgB/HAM1 family non-canonical purine NTP pyrophosphatase"/>
    <property type="match status" value="1"/>
</dbReference>
<dbReference type="AlphaFoldDB" id="X1LDR5"/>
<comment type="catalytic activity">
    <reaction evidence="9">
        <text>dITP + H2O = dIMP + diphosphate + H(+)</text>
        <dbReference type="Rhea" id="RHEA:28342"/>
        <dbReference type="ChEBI" id="CHEBI:15377"/>
        <dbReference type="ChEBI" id="CHEBI:15378"/>
        <dbReference type="ChEBI" id="CHEBI:33019"/>
        <dbReference type="ChEBI" id="CHEBI:61194"/>
        <dbReference type="ChEBI" id="CHEBI:61382"/>
        <dbReference type="EC" id="3.6.1.66"/>
    </reaction>
</comment>
<dbReference type="GO" id="GO:0035870">
    <property type="term" value="F:dITP diphosphatase activity"/>
    <property type="evidence" value="ECO:0007669"/>
    <property type="project" value="UniProtKB-ARBA"/>
</dbReference>
<dbReference type="InterPro" id="IPR002637">
    <property type="entry name" value="RdgB/HAM1"/>
</dbReference>
<keyword evidence="7" id="KW-0460">Magnesium</keyword>
<evidence type="ECO:0000256" key="16">
    <source>
        <dbReference type="ARBA" id="ARBA00083635"/>
    </source>
</evidence>
<keyword evidence="8" id="KW-0546">Nucleotide metabolism</keyword>
<evidence type="ECO:0000256" key="12">
    <source>
        <dbReference type="ARBA" id="ARBA00071289"/>
    </source>
</evidence>
<dbReference type="Gene3D" id="3.90.950.10">
    <property type="match status" value="1"/>
</dbReference>
<comment type="caution">
    <text evidence="17">The sequence shown here is derived from an EMBL/GenBank/DDBJ whole genome shotgun (WGS) entry which is preliminary data.</text>
</comment>
<dbReference type="GO" id="GO:0017111">
    <property type="term" value="F:ribonucleoside triphosphate phosphatase activity"/>
    <property type="evidence" value="ECO:0007669"/>
    <property type="project" value="InterPro"/>
</dbReference>
<evidence type="ECO:0000256" key="1">
    <source>
        <dbReference type="ARBA" id="ARBA00001946"/>
    </source>
</evidence>
<proteinExistence type="inferred from homology"/>
<dbReference type="SUPFAM" id="SSF52972">
    <property type="entry name" value="ITPase-like"/>
    <property type="match status" value="1"/>
</dbReference>
<dbReference type="GO" id="GO:0005829">
    <property type="term" value="C:cytosol"/>
    <property type="evidence" value="ECO:0007669"/>
    <property type="project" value="TreeGrafter"/>
</dbReference>
<dbReference type="EMBL" id="BARV01006835">
    <property type="protein sequence ID" value="GAI17258.1"/>
    <property type="molecule type" value="Genomic_DNA"/>
</dbReference>
<dbReference type="GO" id="GO:0036220">
    <property type="term" value="F:ITP diphosphatase activity"/>
    <property type="evidence" value="ECO:0007669"/>
    <property type="project" value="UniProtKB-EC"/>
</dbReference>
<accession>X1LDR5</accession>
<evidence type="ECO:0000313" key="17">
    <source>
        <dbReference type="EMBL" id="GAI17258.1"/>
    </source>
</evidence>
<dbReference type="EC" id="3.6.1.66" evidence="11"/>
<comment type="cofactor">
    <cofactor evidence="1">
        <name>Mg(2+)</name>
        <dbReference type="ChEBI" id="CHEBI:18420"/>
    </cofactor>
</comment>
<evidence type="ECO:0000256" key="2">
    <source>
        <dbReference type="ARBA" id="ARBA00008023"/>
    </source>
</evidence>
<dbReference type="GO" id="GO:0000166">
    <property type="term" value="F:nucleotide binding"/>
    <property type="evidence" value="ECO:0007669"/>
    <property type="project" value="UniProtKB-KW"/>
</dbReference>
<evidence type="ECO:0000256" key="15">
    <source>
        <dbReference type="ARBA" id="ARBA00083186"/>
    </source>
</evidence>